<dbReference type="GeneID" id="19337314"/>
<dbReference type="Proteomes" id="UP000016932">
    <property type="component" value="Unassembled WGS sequence"/>
</dbReference>
<accession>M3AZZ0</accession>
<sequence>MLLTVSANTTSLSEVKPLTTAHGSTYHVGCRFMPNGLRLPTVFETLPLPSSTLRCHGAQSPAACALPDHVYNKAWHFFESPFRTTAKRCRIQFQNRTRTQSRTGLWVAASICMYICSWTFRVLLPVSVNMDVYIAPRGSQPCSTCL</sequence>
<keyword evidence="1" id="KW-0812">Transmembrane</keyword>
<dbReference type="EMBL" id="KB446558">
    <property type="protein sequence ID" value="EME82737.1"/>
    <property type="molecule type" value="Genomic_DNA"/>
</dbReference>
<reference evidence="2 3" key="1">
    <citation type="journal article" date="2012" name="PLoS Pathog.">
        <title>Diverse lifestyles and strategies of plant pathogenesis encoded in the genomes of eighteen Dothideomycetes fungi.</title>
        <authorList>
            <person name="Ohm R.A."/>
            <person name="Feau N."/>
            <person name="Henrissat B."/>
            <person name="Schoch C.L."/>
            <person name="Horwitz B.A."/>
            <person name="Barry K.W."/>
            <person name="Condon B.J."/>
            <person name="Copeland A.C."/>
            <person name="Dhillon B."/>
            <person name="Glaser F."/>
            <person name="Hesse C.N."/>
            <person name="Kosti I."/>
            <person name="LaButti K."/>
            <person name="Lindquist E.A."/>
            <person name="Lucas S."/>
            <person name="Salamov A.A."/>
            <person name="Bradshaw R.E."/>
            <person name="Ciuffetti L."/>
            <person name="Hamelin R.C."/>
            <person name="Kema G.H.J."/>
            <person name="Lawrence C."/>
            <person name="Scott J.A."/>
            <person name="Spatafora J.W."/>
            <person name="Turgeon B.G."/>
            <person name="de Wit P.J.G.M."/>
            <person name="Zhong S."/>
            <person name="Goodwin S.B."/>
            <person name="Grigoriev I.V."/>
        </authorList>
    </citation>
    <scope>NUCLEOTIDE SEQUENCE [LARGE SCALE GENOMIC DNA]</scope>
    <source>
        <strain evidence="2 3">CIRAD86</strain>
    </source>
</reference>
<organism evidence="2 3">
    <name type="scientific">Pseudocercospora fijiensis (strain CIRAD86)</name>
    <name type="common">Black leaf streak disease fungus</name>
    <name type="synonym">Mycosphaerella fijiensis</name>
    <dbReference type="NCBI Taxonomy" id="383855"/>
    <lineage>
        <taxon>Eukaryota</taxon>
        <taxon>Fungi</taxon>
        <taxon>Dikarya</taxon>
        <taxon>Ascomycota</taxon>
        <taxon>Pezizomycotina</taxon>
        <taxon>Dothideomycetes</taxon>
        <taxon>Dothideomycetidae</taxon>
        <taxon>Mycosphaerellales</taxon>
        <taxon>Mycosphaerellaceae</taxon>
        <taxon>Pseudocercospora</taxon>
    </lineage>
</organism>
<keyword evidence="1" id="KW-0472">Membrane</keyword>
<feature type="transmembrane region" description="Helical" evidence="1">
    <location>
        <begin position="104"/>
        <end position="124"/>
    </location>
</feature>
<gene>
    <name evidence="2" type="ORF">MYCFIDRAFT_211137</name>
</gene>
<proteinExistence type="predicted"/>
<keyword evidence="1" id="KW-1133">Transmembrane helix</keyword>
<dbReference type="HOGENOM" id="CLU_1778294_0_0_1"/>
<dbReference type="RefSeq" id="XP_007926173.1">
    <property type="nucleotide sequence ID" value="XM_007927982.1"/>
</dbReference>
<dbReference type="AlphaFoldDB" id="M3AZZ0"/>
<evidence type="ECO:0000313" key="3">
    <source>
        <dbReference type="Proteomes" id="UP000016932"/>
    </source>
</evidence>
<dbReference type="VEuPathDB" id="FungiDB:MYCFIDRAFT_211137"/>
<evidence type="ECO:0000313" key="2">
    <source>
        <dbReference type="EMBL" id="EME82737.1"/>
    </source>
</evidence>
<name>M3AZZ0_PSEFD</name>
<keyword evidence="3" id="KW-1185">Reference proteome</keyword>
<protein>
    <submittedName>
        <fullName evidence="2">Uncharacterized protein</fullName>
    </submittedName>
</protein>
<dbReference type="OrthoDB" id="10579082at2759"/>
<evidence type="ECO:0000256" key="1">
    <source>
        <dbReference type="SAM" id="Phobius"/>
    </source>
</evidence>
<dbReference type="KEGG" id="pfj:MYCFIDRAFT_211137"/>